<evidence type="ECO:0000313" key="18">
    <source>
        <dbReference type="EMBL" id="KAB1156774.1"/>
    </source>
</evidence>
<dbReference type="AlphaFoldDB" id="A0A7J5AGR1"/>
<feature type="domain" description="TonB-dependent receptor-like beta-barrel" evidence="16">
    <location>
        <begin position="352"/>
        <end position="841"/>
    </location>
</feature>
<comment type="similarity">
    <text evidence="12 13">Belongs to the TonB-dependent receptor family.</text>
</comment>
<evidence type="ECO:0000256" key="5">
    <source>
        <dbReference type="ARBA" id="ARBA00022692"/>
    </source>
</evidence>
<dbReference type="GO" id="GO:0009279">
    <property type="term" value="C:cell outer membrane"/>
    <property type="evidence" value="ECO:0007669"/>
    <property type="project" value="UniProtKB-SubCell"/>
</dbReference>
<accession>A0A7J5AGR1</accession>
<keyword evidence="8" id="KW-0406">Ion transport</keyword>
<feature type="signal peptide" evidence="15">
    <location>
        <begin position="1"/>
        <end position="28"/>
    </location>
</feature>
<evidence type="ECO:0000259" key="16">
    <source>
        <dbReference type="Pfam" id="PF00593"/>
    </source>
</evidence>
<keyword evidence="19" id="KW-1185">Reference proteome</keyword>
<dbReference type="InterPro" id="IPR037066">
    <property type="entry name" value="Plug_dom_sf"/>
</dbReference>
<evidence type="ECO:0000256" key="1">
    <source>
        <dbReference type="ARBA" id="ARBA00004571"/>
    </source>
</evidence>
<keyword evidence="10 12" id="KW-0472">Membrane</keyword>
<dbReference type="InterPro" id="IPR012910">
    <property type="entry name" value="Plug_dom"/>
</dbReference>
<evidence type="ECO:0000256" key="4">
    <source>
        <dbReference type="ARBA" id="ARBA00022496"/>
    </source>
</evidence>
<keyword evidence="11 12" id="KW-0998">Cell outer membrane</keyword>
<feature type="chain" id="PRO_5029883965" evidence="15">
    <location>
        <begin position="29"/>
        <end position="881"/>
    </location>
</feature>
<keyword evidence="9 13" id="KW-0798">TonB box</keyword>
<keyword evidence="6 15" id="KW-0732">Signal</keyword>
<dbReference type="PROSITE" id="PS52016">
    <property type="entry name" value="TONB_DEPENDENT_REC_3"/>
    <property type="match status" value="1"/>
</dbReference>
<dbReference type="RefSeq" id="WP_151106768.1">
    <property type="nucleotide sequence ID" value="NZ_WAEM01000002.1"/>
</dbReference>
<dbReference type="Pfam" id="PF00593">
    <property type="entry name" value="TonB_dep_Rec_b-barrel"/>
    <property type="match status" value="1"/>
</dbReference>
<keyword evidence="7" id="KW-0408">Iron</keyword>
<evidence type="ECO:0000259" key="17">
    <source>
        <dbReference type="Pfam" id="PF07715"/>
    </source>
</evidence>
<dbReference type="Gene3D" id="2.60.40.1120">
    <property type="entry name" value="Carboxypeptidase-like, regulatory domain"/>
    <property type="match status" value="1"/>
</dbReference>
<dbReference type="PANTHER" id="PTHR32552:SF89">
    <property type="entry name" value="CATECHOLATE SIDEROPHORE RECEPTOR FIU"/>
    <property type="match status" value="1"/>
</dbReference>
<evidence type="ECO:0000256" key="13">
    <source>
        <dbReference type="RuleBase" id="RU003357"/>
    </source>
</evidence>
<dbReference type="SUPFAM" id="SSF49464">
    <property type="entry name" value="Carboxypeptidase regulatory domain-like"/>
    <property type="match status" value="1"/>
</dbReference>
<evidence type="ECO:0000256" key="15">
    <source>
        <dbReference type="SAM" id="SignalP"/>
    </source>
</evidence>
<evidence type="ECO:0000256" key="9">
    <source>
        <dbReference type="ARBA" id="ARBA00023077"/>
    </source>
</evidence>
<keyword evidence="2 12" id="KW-0813">Transport</keyword>
<dbReference type="Gene3D" id="2.170.130.10">
    <property type="entry name" value="TonB-dependent receptor, plug domain"/>
    <property type="match status" value="1"/>
</dbReference>
<gene>
    <name evidence="18" type="ORF">F6464_05320</name>
</gene>
<evidence type="ECO:0000256" key="10">
    <source>
        <dbReference type="ARBA" id="ARBA00023136"/>
    </source>
</evidence>
<dbReference type="InterPro" id="IPR008969">
    <property type="entry name" value="CarboxyPept-like_regulatory"/>
</dbReference>
<evidence type="ECO:0000313" key="19">
    <source>
        <dbReference type="Proteomes" id="UP000490922"/>
    </source>
</evidence>
<evidence type="ECO:0000256" key="2">
    <source>
        <dbReference type="ARBA" id="ARBA00022448"/>
    </source>
</evidence>
<name>A0A7J5AGR1_9FLAO</name>
<evidence type="ECO:0000256" key="14">
    <source>
        <dbReference type="SAM" id="MobiDB-lite"/>
    </source>
</evidence>
<keyword evidence="18" id="KW-0675">Receptor</keyword>
<protein>
    <submittedName>
        <fullName evidence="18">TonB-dependent receptor plug domain-containing protein</fullName>
    </submittedName>
</protein>
<evidence type="ECO:0000256" key="6">
    <source>
        <dbReference type="ARBA" id="ARBA00022729"/>
    </source>
</evidence>
<sequence length="881" mass="94329">MKKSTLFMKRLGLIVAVLLVNLSFSQNATLSGVISDAKGNPIPGVNVNIQNTTKTTATDADGKYVVSNLQNGEVVVVASYIGYKTVSTTVTISGNTVQNIAMTEDANVLDDVVVTGVVNPKSRLESSVSVSSIGTKQIEQSAPRTTGEVFRNIPGVRAESSGGEGNANFNVRGVPVSAGGSRYLQLQEDGLPVMLFGDTSFGNSDNWLRIDSNIGRVESIRGGSASTQTSNGPAGIINMISKTGKTESGSVATTVGVDFNTNRLDFEYGTPLANGISYHLGGFVRSGEGPRAVGYNASQGGQFKANITKEFKSGYVRTSFKFLNDKTPMYMPMPMLLQGTDSNPTYANLPGFDITTDGLQSKYLQESTSPTSSESNNPTRDVRNGNNPISKSIGLEAEFDLGEGWKLSEKGRMSFNKGNWIAPFTAGVYTTSGFIAGINQPTIPAGSSLTYADDGSPFAPSNGLIQNIHMFDTTQDNLNNLFNDIKITKKLGDNISVTAGYFTASQTTKISWQWNAYLQEVRGGGDARLVNVDGLSRNGQWSYGTPVWGNCCQRNYNVQHTVNAPYAAVDANITEKLNFSGSIRYDNVNVDGTISAGNIVGPVDVNGNTTIETIETLVPVVQATNRNFVADNYGYTSYSAGLNYKLNDNSAVFGRYSLGASGRAADRNGYRPDGTARDQFDQVSQLEAGYKRKFSSGYLNATVFHSITDEAAGTALNLNAGNKYNASGLELEGLYNAGDFSVVGSLTYTKAKIIEDRTSGVVGTNNGKTPQRQADFVYNLSPTYVFGKSKQHLVGLSALGTSKSYAFDDNKLVQPGYVYINLLLKAGLTEGLSLSYSVNNLLDTVGITEVNGVDGAYNSDRLVRARSITGRSSMISLQYRF</sequence>
<evidence type="ECO:0000256" key="11">
    <source>
        <dbReference type="ARBA" id="ARBA00023237"/>
    </source>
</evidence>
<feature type="compositionally biased region" description="Low complexity" evidence="14">
    <location>
        <begin position="366"/>
        <end position="379"/>
    </location>
</feature>
<dbReference type="SUPFAM" id="SSF56935">
    <property type="entry name" value="Porins"/>
    <property type="match status" value="1"/>
</dbReference>
<dbReference type="PANTHER" id="PTHR32552">
    <property type="entry name" value="FERRICHROME IRON RECEPTOR-RELATED"/>
    <property type="match status" value="1"/>
</dbReference>
<keyword evidence="4" id="KW-0410">Iron transport</keyword>
<evidence type="ECO:0000256" key="7">
    <source>
        <dbReference type="ARBA" id="ARBA00023004"/>
    </source>
</evidence>
<dbReference type="GO" id="GO:0015344">
    <property type="term" value="F:siderophore uptake transmembrane transporter activity"/>
    <property type="evidence" value="ECO:0007669"/>
    <property type="project" value="TreeGrafter"/>
</dbReference>
<dbReference type="Pfam" id="PF13715">
    <property type="entry name" value="CarbopepD_reg_2"/>
    <property type="match status" value="1"/>
</dbReference>
<feature type="region of interest" description="Disordered" evidence="14">
    <location>
        <begin position="364"/>
        <end position="390"/>
    </location>
</feature>
<dbReference type="Gene3D" id="2.40.170.20">
    <property type="entry name" value="TonB-dependent receptor, beta-barrel domain"/>
    <property type="match status" value="1"/>
</dbReference>
<dbReference type="InterPro" id="IPR036942">
    <property type="entry name" value="Beta-barrel_TonB_sf"/>
</dbReference>
<dbReference type="EMBL" id="WAEM01000002">
    <property type="protein sequence ID" value="KAB1156774.1"/>
    <property type="molecule type" value="Genomic_DNA"/>
</dbReference>
<dbReference type="Proteomes" id="UP000490922">
    <property type="component" value="Unassembled WGS sequence"/>
</dbReference>
<feature type="domain" description="TonB-dependent receptor plug" evidence="17">
    <location>
        <begin position="125"/>
        <end position="236"/>
    </location>
</feature>
<dbReference type="InterPro" id="IPR039426">
    <property type="entry name" value="TonB-dep_rcpt-like"/>
</dbReference>
<reference evidence="18 19" key="1">
    <citation type="submission" date="2019-09" db="EMBL/GenBank/DDBJ databases">
        <title>Flavobacterium sp. nov., isolated from glacier ice.</title>
        <authorList>
            <person name="Liu Q."/>
        </authorList>
    </citation>
    <scope>NUCLEOTIDE SEQUENCE [LARGE SCALE GENOMIC DNA]</scope>
    <source>
        <strain evidence="18 19">NBRC 112527</strain>
    </source>
</reference>
<dbReference type="OrthoDB" id="1122665at2"/>
<comment type="caution">
    <text evidence="18">The sequence shown here is derived from an EMBL/GenBank/DDBJ whole genome shotgun (WGS) entry which is preliminary data.</text>
</comment>
<dbReference type="InterPro" id="IPR000531">
    <property type="entry name" value="Beta-barrel_TonB"/>
</dbReference>
<evidence type="ECO:0000256" key="12">
    <source>
        <dbReference type="PROSITE-ProRule" id="PRU01360"/>
    </source>
</evidence>
<keyword evidence="5 12" id="KW-0812">Transmembrane</keyword>
<evidence type="ECO:0000256" key="8">
    <source>
        <dbReference type="ARBA" id="ARBA00023065"/>
    </source>
</evidence>
<organism evidence="18 19">
    <name type="scientific">Flavobacterium luteum</name>
    <dbReference type="NCBI Taxonomy" id="2026654"/>
    <lineage>
        <taxon>Bacteria</taxon>
        <taxon>Pseudomonadati</taxon>
        <taxon>Bacteroidota</taxon>
        <taxon>Flavobacteriia</taxon>
        <taxon>Flavobacteriales</taxon>
        <taxon>Flavobacteriaceae</taxon>
        <taxon>Flavobacterium</taxon>
    </lineage>
</organism>
<evidence type="ECO:0000256" key="3">
    <source>
        <dbReference type="ARBA" id="ARBA00022452"/>
    </source>
</evidence>
<dbReference type="Pfam" id="PF07715">
    <property type="entry name" value="Plug"/>
    <property type="match status" value="1"/>
</dbReference>
<comment type="subcellular location">
    <subcellularLocation>
        <location evidence="1 12">Cell outer membrane</location>
        <topology evidence="1 12">Multi-pass membrane protein</topology>
    </subcellularLocation>
</comment>
<keyword evidence="3 12" id="KW-1134">Transmembrane beta strand</keyword>
<proteinExistence type="inferred from homology"/>